<sequence>MAPYDWPLSDPPEQPDNPFRPHHNGYQSDEDSVYSRNGLVRPKNPALPGSPGPQLVRASQSPHPVGLGRPQQLHVLGAPEWGADPYGRDRMPFSTPFPPKADMHRMPYSTPMYPDVLRSVNPSRIAETEVPESSTAGPESVAGPRHATASKTLTYKALEWRQIRLVRILPERMSALRCELVQFSLDNAPRFVAISYAWGDSGDTQNILVDGVAKQVTTSLYGALKALRRRNNVVLVWADALCIDQSNGEERTLQVQLMKDIYSKASSVTVWLGPEAEESGLAMRLLSHLVHRGESQSYVKELINSKARRREFDAVEIFHATNVDVYCGPTRLSWDVYKSASKIFLRHKEDLAQAFQSTPFDNSPQSMTRSRVPYADVLVRHGPGSLPDIESLLTFGETSILEILRASRSKQTAIPTTRCTASWPSSRRSANNLPSWAPDWSHTPQTTSLGLNYDFKASGSTKAKFSFKDRRSKLAISAVFLDVVKTRGVAVGTLCSVDDHLMAFLHWRALLMGDRDPQTKEDQTELREAFCRTLCVAQLPPQLKDAKKWSRICFQSFASMIREAALPNAGSRTHDRIVKDTCGGRMMGRCLCVTQNDNLVGMGTGFMAPGDIIVVPLGCYSPVILRPEGQGEYRFVGDVYVDGYMKGEAITEWKSGRREVEEYVLC</sequence>
<proteinExistence type="predicted"/>
<accession>A0A9P1MA81</accession>
<dbReference type="AlphaFoldDB" id="A0A9P1MA81"/>
<gene>
    <name evidence="3" type="ORF">PPNO1_LOCUS5209</name>
</gene>
<dbReference type="PANTHER" id="PTHR24148">
    <property type="entry name" value="ANKYRIN REPEAT DOMAIN-CONTAINING PROTEIN 39 HOMOLOG-RELATED"/>
    <property type="match status" value="1"/>
</dbReference>
<name>A0A9P1MA81_9PEZI</name>
<dbReference type="EMBL" id="CALLCH030000012">
    <property type="protein sequence ID" value="CAI4215498.1"/>
    <property type="molecule type" value="Genomic_DNA"/>
</dbReference>
<dbReference type="InterPro" id="IPR052895">
    <property type="entry name" value="HetReg/Transcr_Mod"/>
</dbReference>
<dbReference type="Pfam" id="PF06985">
    <property type="entry name" value="HET"/>
    <property type="match status" value="1"/>
</dbReference>
<comment type="caution">
    <text evidence="3">The sequence shown here is derived from an EMBL/GenBank/DDBJ whole genome shotgun (WGS) entry which is preliminary data.</text>
</comment>
<feature type="domain" description="Heterokaryon incompatibility" evidence="2">
    <location>
        <begin position="191"/>
        <end position="296"/>
    </location>
</feature>
<evidence type="ECO:0000313" key="4">
    <source>
        <dbReference type="Proteomes" id="UP000838763"/>
    </source>
</evidence>
<protein>
    <recommendedName>
        <fullName evidence="2">Heterokaryon incompatibility domain-containing protein</fullName>
    </recommendedName>
</protein>
<dbReference type="Pfam" id="PF26639">
    <property type="entry name" value="Het-6_barrel"/>
    <property type="match status" value="1"/>
</dbReference>
<evidence type="ECO:0000256" key="1">
    <source>
        <dbReference type="SAM" id="MobiDB-lite"/>
    </source>
</evidence>
<dbReference type="PANTHER" id="PTHR24148:SF73">
    <property type="entry name" value="HET DOMAIN PROTEIN (AFU_ORTHOLOGUE AFUA_8G01020)"/>
    <property type="match status" value="1"/>
</dbReference>
<feature type="region of interest" description="Disordered" evidence="1">
    <location>
        <begin position="1"/>
        <end position="70"/>
    </location>
</feature>
<evidence type="ECO:0000259" key="2">
    <source>
        <dbReference type="Pfam" id="PF06985"/>
    </source>
</evidence>
<dbReference type="Proteomes" id="UP000838763">
    <property type="component" value="Unassembled WGS sequence"/>
</dbReference>
<reference evidence="3" key="1">
    <citation type="submission" date="2022-11" db="EMBL/GenBank/DDBJ databases">
        <authorList>
            <person name="Scott C."/>
            <person name="Bruce N."/>
        </authorList>
    </citation>
    <scope>NUCLEOTIDE SEQUENCE</scope>
</reference>
<organism evidence="3 4">
    <name type="scientific">Parascedosporium putredinis</name>
    <dbReference type="NCBI Taxonomy" id="1442378"/>
    <lineage>
        <taxon>Eukaryota</taxon>
        <taxon>Fungi</taxon>
        <taxon>Dikarya</taxon>
        <taxon>Ascomycota</taxon>
        <taxon>Pezizomycotina</taxon>
        <taxon>Sordariomycetes</taxon>
        <taxon>Hypocreomycetidae</taxon>
        <taxon>Microascales</taxon>
        <taxon>Microascaceae</taxon>
        <taxon>Parascedosporium</taxon>
    </lineage>
</organism>
<keyword evidence="4" id="KW-1185">Reference proteome</keyword>
<evidence type="ECO:0000313" key="3">
    <source>
        <dbReference type="EMBL" id="CAI4215498.1"/>
    </source>
</evidence>
<feature type="region of interest" description="Disordered" evidence="1">
    <location>
        <begin position="126"/>
        <end position="147"/>
    </location>
</feature>
<dbReference type="OrthoDB" id="3548654at2759"/>
<dbReference type="InterPro" id="IPR010730">
    <property type="entry name" value="HET"/>
</dbReference>